<dbReference type="RefSeq" id="WP_111540621.1">
    <property type="nucleotide sequence ID" value="NZ_QKYV01000003.1"/>
</dbReference>
<evidence type="ECO:0000313" key="1">
    <source>
        <dbReference type="EMBL" id="PZW41616.1"/>
    </source>
</evidence>
<dbReference type="AlphaFoldDB" id="A0A2W7I469"/>
<evidence type="ECO:0000313" key="2">
    <source>
        <dbReference type="Proteomes" id="UP000249542"/>
    </source>
</evidence>
<sequence>MLRDTNLAKDIIDNDNPQYSLDGKIEPMFYNEGNFPVKIFGFTVKPGGQFNAGFVNSKTFGTVDISFLAAEEPNNIKKIICVYGTYREQKNC</sequence>
<reference evidence="1 2" key="1">
    <citation type="submission" date="2018-06" db="EMBL/GenBank/DDBJ databases">
        <title>Genomic Encyclopedia of Archaeal and Bacterial Type Strains, Phase II (KMG-II): from individual species to whole genera.</title>
        <authorList>
            <person name="Goeker M."/>
        </authorList>
    </citation>
    <scope>NUCLEOTIDE SEQUENCE [LARGE SCALE GENOMIC DNA]</scope>
    <source>
        <strain evidence="1 2">DSM 15361</strain>
    </source>
</reference>
<name>A0A2W7I469_9FLAO</name>
<keyword evidence="2" id="KW-1185">Reference proteome</keyword>
<comment type="caution">
    <text evidence="1">The sequence shown here is derived from an EMBL/GenBank/DDBJ whole genome shotgun (WGS) entry which is preliminary data.</text>
</comment>
<proteinExistence type="predicted"/>
<dbReference type="Proteomes" id="UP000249542">
    <property type="component" value="Unassembled WGS sequence"/>
</dbReference>
<accession>A0A2W7I469</accession>
<protein>
    <submittedName>
        <fullName evidence="1">Uncharacterized protein</fullName>
    </submittedName>
</protein>
<dbReference type="EMBL" id="QKYV01000003">
    <property type="protein sequence ID" value="PZW41616.1"/>
    <property type="molecule type" value="Genomic_DNA"/>
</dbReference>
<gene>
    <name evidence="1" type="ORF">LX95_01297</name>
</gene>
<organism evidence="1 2">
    <name type="scientific">Mesonia algae</name>
    <dbReference type="NCBI Taxonomy" id="213248"/>
    <lineage>
        <taxon>Bacteria</taxon>
        <taxon>Pseudomonadati</taxon>
        <taxon>Bacteroidota</taxon>
        <taxon>Flavobacteriia</taxon>
        <taxon>Flavobacteriales</taxon>
        <taxon>Flavobacteriaceae</taxon>
        <taxon>Mesonia</taxon>
    </lineage>
</organism>